<protein>
    <recommendedName>
        <fullName evidence="6 7">Large ribosomal subunit protein uL18</fullName>
    </recommendedName>
</protein>
<dbReference type="EMBL" id="DQVE01000043">
    <property type="protein sequence ID" value="HIP98512.1"/>
    <property type="molecule type" value="Genomic_DNA"/>
</dbReference>
<evidence type="ECO:0000256" key="5">
    <source>
        <dbReference type="ARBA" id="ARBA00023274"/>
    </source>
</evidence>
<dbReference type="AlphaFoldDB" id="A0A9D1CFU6"/>
<dbReference type="InterPro" id="IPR004389">
    <property type="entry name" value="Ribosomal_uL18_bac-type"/>
</dbReference>
<dbReference type="CDD" id="cd00432">
    <property type="entry name" value="Ribosomal_L18_L5e"/>
    <property type="match status" value="1"/>
</dbReference>
<dbReference type="Gene3D" id="3.30.420.100">
    <property type="match status" value="1"/>
</dbReference>
<keyword evidence="3 7" id="KW-0694">RNA-binding</keyword>
<comment type="subunit">
    <text evidence="7">Part of the 50S ribosomal subunit; part of the 5S rRNA/L5/L18/L25 subcomplex. Contacts the 5S and 23S rRNAs.</text>
</comment>
<dbReference type="Proteomes" id="UP000606463">
    <property type="component" value="Unassembled WGS sequence"/>
</dbReference>
<evidence type="ECO:0000256" key="2">
    <source>
        <dbReference type="ARBA" id="ARBA00022730"/>
    </source>
</evidence>
<evidence type="ECO:0000256" key="6">
    <source>
        <dbReference type="ARBA" id="ARBA00035197"/>
    </source>
</evidence>
<dbReference type="GO" id="GO:0006412">
    <property type="term" value="P:translation"/>
    <property type="evidence" value="ECO:0007669"/>
    <property type="project" value="UniProtKB-UniRule"/>
</dbReference>
<dbReference type="GO" id="GO:0022625">
    <property type="term" value="C:cytosolic large ribosomal subunit"/>
    <property type="evidence" value="ECO:0007669"/>
    <property type="project" value="TreeGrafter"/>
</dbReference>
<keyword evidence="5 7" id="KW-0687">Ribonucleoprotein</keyword>
<dbReference type="SUPFAM" id="SSF53137">
    <property type="entry name" value="Translational machinery components"/>
    <property type="match status" value="1"/>
</dbReference>
<dbReference type="Pfam" id="PF00861">
    <property type="entry name" value="Ribosomal_L18p"/>
    <property type="match status" value="1"/>
</dbReference>
<dbReference type="GO" id="GO:0008097">
    <property type="term" value="F:5S rRNA binding"/>
    <property type="evidence" value="ECO:0007669"/>
    <property type="project" value="TreeGrafter"/>
</dbReference>
<evidence type="ECO:0000256" key="1">
    <source>
        <dbReference type="ARBA" id="ARBA00007116"/>
    </source>
</evidence>
<dbReference type="NCBIfam" id="TIGR00060">
    <property type="entry name" value="L18_bact"/>
    <property type="match status" value="1"/>
</dbReference>
<evidence type="ECO:0000256" key="4">
    <source>
        <dbReference type="ARBA" id="ARBA00022980"/>
    </source>
</evidence>
<dbReference type="FunFam" id="3.30.420.100:FF:000001">
    <property type="entry name" value="50S ribosomal protein L18"/>
    <property type="match status" value="1"/>
</dbReference>
<sequence length="124" mass="14407">MGKLKNRHQKRKRRHLRIRKKIFGTPERPRLCVYRSDHHFYAQIIDDTIGHTLVSASSIDRDFVKRYGFRGGKSIPVVEKVAELLVERAKSKGITKVVFDRGGFKYHGKIKAFADKCRELGLEL</sequence>
<evidence type="ECO:0000256" key="3">
    <source>
        <dbReference type="ARBA" id="ARBA00022884"/>
    </source>
</evidence>
<accession>A0A9D1CFU6</accession>
<dbReference type="InterPro" id="IPR057268">
    <property type="entry name" value="Ribosomal_L18"/>
</dbReference>
<keyword evidence="2 7" id="KW-0699">rRNA-binding</keyword>
<dbReference type="GO" id="GO:0003735">
    <property type="term" value="F:structural constituent of ribosome"/>
    <property type="evidence" value="ECO:0007669"/>
    <property type="project" value="InterPro"/>
</dbReference>
<comment type="caution">
    <text evidence="8">The sequence shown here is derived from an EMBL/GenBank/DDBJ whole genome shotgun (WGS) entry which is preliminary data.</text>
</comment>
<comment type="function">
    <text evidence="7">This is one of the proteins that bind and probably mediate the attachment of the 5S RNA into the large ribosomal subunit, where it forms part of the central protuberance.</text>
</comment>
<dbReference type="HAMAP" id="MF_01337_B">
    <property type="entry name" value="Ribosomal_uL18_B"/>
    <property type="match status" value="1"/>
</dbReference>
<evidence type="ECO:0000313" key="9">
    <source>
        <dbReference type="Proteomes" id="UP000606463"/>
    </source>
</evidence>
<evidence type="ECO:0000256" key="7">
    <source>
        <dbReference type="HAMAP-Rule" id="MF_01337"/>
    </source>
</evidence>
<gene>
    <name evidence="7" type="primary">rplR</name>
    <name evidence="8" type="ORF">EYH37_04015</name>
</gene>
<proteinExistence type="inferred from homology"/>
<dbReference type="PANTHER" id="PTHR12899:SF3">
    <property type="entry name" value="LARGE RIBOSOMAL SUBUNIT PROTEIN UL18M"/>
    <property type="match status" value="1"/>
</dbReference>
<dbReference type="PANTHER" id="PTHR12899">
    <property type="entry name" value="39S RIBOSOMAL PROTEIN L18, MITOCHONDRIAL"/>
    <property type="match status" value="1"/>
</dbReference>
<dbReference type="InterPro" id="IPR005484">
    <property type="entry name" value="Ribosomal_uL18_bac/plant/anim"/>
</dbReference>
<organism evidence="8 9">
    <name type="scientific">Aquifex aeolicus</name>
    <dbReference type="NCBI Taxonomy" id="63363"/>
    <lineage>
        <taxon>Bacteria</taxon>
        <taxon>Pseudomonadati</taxon>
        <taxon>Aquificota</taxon>
        <taxon>Aquificia</taxon>
        <taxon>Aquificales</taxon>
        <taxon>Aquificaceae</taxon>
        <taxon>Aquifex</taxon>
    </lineage>
</organism>
<keyword evidence="4 7" id="KW-0689">Ribosomal protein</keyword>
<comment type="similarity">
    <text evidence="1 7">Belongs to the universal ribosomal protein uL18 family.</text>
</comment>
<name>A0A9D1CFU6_AQUAO</name>
<reference evidence="8" key="1">
    <citation type="journal article" date="2020" name="ISME J.">
        <title>Gammaproteobacteria mediating utilization of methyl-, sulfur- and petroleum organic compounds in deep ocean hydrothermal plumes.</title>
        <authorList>
            <person name="Zhou Z."/>
            <person name="Liu Y."/>
            <person name="Pan J."/>
            <person name="Cron B.R."/>
            <person name="Toner B.M."/>
            <person name="Anantharaman K."/>
            <person name="Breier J.A."/>
            <person name="Dick G.J."/>
            <person name="Li M."/>
        </authorList>
    </citation>
    <scope>NUCLEOTIDE SEQUENCE</scope>
    <source>
        <strain evidence="8">SZUA-1501</strain>
    </source>
</reference>
<evidence type="ECO:0000313" key="8">
    <source>
        <dbReference type="EMBL" id="HIP98512.1"/>
    </source>
</evidence>